<keyword evidence="13" id="KW-0464">Manganese</keyword>
<dbReference type="AlphaFoldDB" id="A0A6P7TS25"/>
<feature type="compositionally biased region" description="Basic and acidic residues" evidence="23">
    <location>
        <begin position="412"/>
        <end position="429"/>
    </location>
</feature>
<comment type="cofactor">
    <cofactor evidence="1">
        <name>Mn(2+)</name>
        <dbReference type="ChEBI" id="CHEBI:29035"/>
    </cofactor>
</comment>
<dbReference type="PANTHER" id="PTHR13832:SF818">
    <property type="entry name" value="SD03870P"/>
    <property type="match status" value="1"/>
</dbReference>
<dbReference type="Pfam" id="PF00481">
    <property type="entry name" value="PP2C"/>
    <property type="match status" value="1"/>
</dbReference>
<evidence type="ECO:0000259" key="24">
    <source>
        <dbReference type="PROSITE" id="PS51746"/>
    </source>
</evidence>
<dbReference type="KEGG" id="osn:115224894"/>
<comment type="cofactor">
    <cofactor evidence="2">
        <name>Mg(2+)</name>
        <dbReference type="ChEBI" id="CHEBI:18420"/>
    </cofactor>
</comment>
<evidence type="ECO:0000256" key="4">
    <source>
        <dbReference type="ARBA" id="ARBA00004496"/>
    </source>
</evidence>
<dbReference type="InterPro" id="IPR036457">
    <property type="entry name" value="PPM-type-like_dom_sf"/>
</dbReference>
<dbReference type="InterPro" id="IPR015655">
    <property type="entry name" value="PP2C"/>
</dbReference>
<sequence>MASYGNDVQSYRRFLDNFCQHLRSKRRSTGGSNLAEDEQDKKIQLFYDHIVQCEVEGECLEWIRQYLDHYSCPSGLTSYIARCACDEMLKKDLSHLYRIPTENNKPQEIDARALLKEVIAQVHEVCLLMQGSLPKFKVPDCNYRVSVSAIRNFRRKMEDRHIVLPDLNSLFALKGYPNQSYYAVYDGHSGVEAAVYTMTHLHCNMVHNPYFSSDAPCALKYSYKLTDKHFLEKSKREKLKSGTTGITALIRGSTIHVSWLGDSQAVLVRNSQVIDMTMPHTPARQDEKKRIEDLGGIVLLVSGISRVNGNISVSRAIGDADQKPCISSDADVVTYEMNGSEDYLMLACDGAWDYLEKQKLPYLVYNHVQKNNGQFSTVAESLIKSARENGSKDNISVIVVFFKEELSDPHSDFNHAVRENGENQKHDENPNDSPMWSSNQNSNSNCDASAASSSPQQQQRQQHQQHGNPTDSNSCMTHELESKYDSNSKVVVSHSQSESTAGSSDGKHEKTFENSAELADSSESSSLCSSLMQFSNQQPVCSCLKSHGGNNSLLRCRMSGEVCLGTCSKSNLRHSSSIYSNGYVSLRNPLSRWWDDVALWRNIQLSYRCLAFAQKHNLLRSSFLSEENFHLKLPDCLTSLLKLPNLRNICSLCLMETLVAGRGKTVLALGQHPSSLLLSEIYPQPATAAATSTTTPFDYHVLCRKHHQTVGSSALSSDAVKRLLLKFSPDAVVAAAAVALQMQTAMSQMLPTPCCTSTNIPRLSSIGPTLLSIAS</sequence>
<evidence type="ECO:0000256" key="7">
    <source>
        <dbReference type="ARBA" id="ARBA00022553"/>
    </source>
</evidence>
<evidence type="ECO:0000256" key="18">
    <source>
        <dbReference type="ARBA" id="ARBA00070214"/>
    </source>
</evidence>
<evidence type="ECO:0000256" key="12">
    <source>
        <dbReference type="ARBA" id="ARBA00022912"/>
    </source>
</evidence>
<comment type="catalytic activity">
    <reaction evidence="16">
        <text>O-phospho-L-threonyl-[protein] + H2O = L-threonyl-[protein] + phosphate</text>
        <dbReference type="Rhea" id="RHEA:47004"/>
        <dbReference type="Rhea" id="RHEA-COMP:11060"/>
        <dbReference type="Rhea" id="RHEA-COMP:11605"/>
        <dbReference type="ChEBI" id="CHEBI:15377"/>
        <dbReference type="ChEBI" id="CHEBI:30013"/>
        <dbReference type="ChEBI" id="CHEBI:43474"/>
        <dbReference type="ChEBI" id="CHEBI:61977"/>
        <dbReference type="EC" id="3.1.3.16"/>
    </reaction>
</comment>
<keyword evidence="8" id="KW-0479">Metal-binding</keyword>
<dbReference type="Proteomes" id="UP000515154">
    <property type="component" value="Linkage group LG26"/>
</dbReference>
<evidence type="ECO:0000256" key="14">
    <source>
        <dbReference type="ARBA" id="ARBA00023242"/>
    </source>
</evidence>
<keyword evidence="25" id="KW-1185">Reference proteome</keyword>
<dbReference type="FunFam" id="3.60.40.10:FF:000021">
    <property type="entry name" value="Protein phosphatase, Mg2+/Mn2+-dependent, 1E"/>
    <property type="match status" value="1"/>
</dbReference>
<evidence type="ECO:0000256" key="19">
    <source>
        <dbReference type="ARBA" id="ARBA00075580"/>
    </source>
</evidence>
<proteinExistence type="predicted"/>
<keyword evidence="9" id="KW-0677">Repeat</keyword>
<evidence type="ECO:0000256" key="22">
    <source>
        <dbReference type="ARBA" id="ARBA00079435"/>
    </source>
</evidence>
<keyword evidence="6" id="KW-0963">Cytoplasm</keyword>
<comment type="subcellular location">
    <subcellularLocation>
        <location evidence="4">Cytoplasm</location>
    </subcellularLocation>
    <subcellularLocation>
        <location evidence="3">Nucleus</location>
    </subcellularLocation>
</comment>
<keyword evidence="10" id="KW-0378">Hydrolase</keyword>
<feature type="domain" description="PPM-type phosphatase" evidence="24">
    <location>
        <begin position="144"/>
        <end position="402"/>
    </location>
</feature>
<evidence type="ECO:0000256" key="13">
    <source>
        <dbReference type="ARBA" id="ARBA00023211"/>
    </source>
</evidence>
<dbReference type="GO" id="GO:0004722">
    <property type="term" value="F:protein serine/threonine phosphatase activity"/>
    <property type="evidence" value="ECO:0007669"/>
    <property type="project" value="UniProtKB-EC"/>
</dbReference>
<evidence type="ECO:0000256" key="23">
    <source>
        <dbReference type="SAM" id="MobiDB-lite"/>
    </source>
</evidence>
<feature type="compositionally biased region" description="Low complexity" evidence="23">
    <location>
        <begin position="437"/>
        <end position="466"/>
    </location>
</feature>
<evidence type="ECO:0000256" key="3">
    <source>
        <dbReference type="ARBA" id="ARBA00004123"/>
    </source>
</evidence>
<evidence type="ECO:0000256" key="1">
    <source>
        <dbReference type="ARBA" id="ARBA00001936"/>
    </source>
</evidence>
<feature type="compositionally biased region" description="Polar residues" evidence="23">
    <location>
        <begin position="487"/>
        <end position="503"/>
    </location>
</feature>
<feature type="region of interest" description="Disordered" evidence="23">
    <location>
        <begin position="412"/>
        <end position="516"/>
    </location>
</feature>
<evidence type="ECO:0000256" key="11">
    <source>
        <dbReference type="ARBA" id="ARBA00022842"/>
    </source>
</evidence>
<dbReference type="GO" id="GO:0005737">
    <property type="term" value="C:cytoplasm"/>
    <property type="evidence" value="ECO:0007669"/>
    <property type="project" value="UniProtKB-SubCell"/>
</dbReference>
<evidence type="ECO:0000256" key="20">
    <source>
        <dbReference type="ARBA" id="ARBA00075701"/>
    </source>
</evidence>
<evidence type="ECO:0000256" key="5">
    <source>
        <dbReference type="ARBA" id="ARBA00013081"/>
    </source>
</evidence>
<organism evidence="25 26">
    <name type="scientific">Octopus sinensis</name>
    <name type="common">East Asian common octopus</name>
    <dbReference type="NCBI Taxonomy" id="2607531"/>
    <lineage>
        <taxon>Eukaryota</taxon>
        <taxon>Metazoa</taxon>
        <taxon>Spiralia</taxon>
        <taxon>Lophotrochozoa</taxon>
        <taxon>Mollusca</taxon>
        <taxon>Cephalopoda</taxon>
        <taxon>Coleoidea</taxon>
        <taxon>Octopodiformes</taxon>
        <taxon>Octopoda</taxon>
        <taxon>Incirrata</taxon>
        <taxon>Octopodidae</taxon>
        <taxon>Octopus</taxon>
    </lineage>
</organism>
<reference evidence="26" key="1">
    <citation type="submission" date="2025-08" db="UniProtKB">
        <authorList>
            <consortium name="RefSeq"/>
        </authorList>
    </citation>
    <scope>IDENTIFICATION</scope>
</reference>
<comment type="catalytic activity">
    <reaction evidence="15">
        <text>O-phospho-L-seryl-[protein] + H2O = L-seryl-[protein] + phosphate</text>
        <dbReference type="Rhea" id="RHEA:20629"/>
        <dbReference type="Rhea" id="RHEA-COMP:9863"/>
        <dbReference type="Rhea" id="RHEA-COMP:11604"/>
        <dbReference type="ChEBI" id="CHEBI:15377"/>
        <dbReference type="ChEBI" id="CHEBI:29999"/>
        <dbReference type="ChEBI" id="CHEBI:43474"/>
        <dbReference type="ChEBI" id="CHEBI:83421"/>
        <dbReference type="EC" id="3.1.3.16"/>
    </reaction>
</comment>
<evidence type="ECO:0000256" key="9">
    <source>
        <dbReference type="ARBA" id="ARBA00022737"/>
    </source>
</evidence>
<dbReference type="SUPFAM" id="SSF81606">
    <property type="entry name" value="PP2C-like"/>
    <property type="match status" value="1"/>
</dbReference>
<dbReference type="GO" id="GO:0005634">
    <property type="term" value="C:nucleus"/>
    <property type="evidence" value="ECO:0007669"/>
    <property type="project" value="UniProtKB-SubCell"/>
</dbReference>
<evidence type="ECO:0000256" key="21">
    <source>
        <dbReference type="ARBA" id="ARBA00078590"/>
    </source>
</evidence>
<evidence type="ECO:0000256" key="8">
    <source>
        <dbReference type="ARBA" id="ARBA00022723"/>
    </source>
</evidence>
<dbReference type="Gene3D" id="3.60.40.10">
    <property type="entry name" value="PPM-type phosphatase domain"/>
    <property type="match status" value="1"/>
</dbReference>
<evidence type="ECO:0000256" key="16">
    <source>
        <dbReference type="ARBA" id="ARBA00048336"/>
    </source>
</evidence>
<evidence type="ECO:0000256" key="2">
    <source>
        <dbReference type="ARBA" id="ARBA00001946"/>
    </source>
</evidence>
<dbReference type="PANTHER" id="PTHR13832">
    <property type="entry name" value="PROTEIN PHOSPHATASE 2C"/>
    <property type="match status" value="1"/>
</dbReference>
<dbReference type="PROSITE" id="PS51746">
    <property type="entry name" value="PPM_2"/>
    <property type="match status" value="1"/>
</dbReference>
<evidence type="ECO:0000256" key="15">
    <source>
        <dbReference type="ARBA" id="ARBA00047761"/>
    </source>
</evidence>
<evidence type="ECO:0000256" key="10">
    <source>
        <dbReference type="ARBA" id="ARBA00022801"/>
    </source>
</evidence>
<gene>
    <name evidence="26" type="primary">LOC115224894</name>
</gene>
<dbReference type="InterPro" id="IPR001932">
    <property type="entry name" value="PPM-type_phosphatase-like_dom"/>
</dbReference>
<dbReference type="GO" id="GO:0046872">
    <property type="term" value="F:metal ion binding"/>
    <property type="evidence" value="ECO:0007669"/>
    <property type="project" value="UniProtKB-KW"/>
</dbReference>
<evidence type="ECO:0000256" key="17">
    <source>
        <dbReference type="ARBA" id="ARBA00063519"/>
    </source>
</evidence>
<dbReference type="CDD" id="cd00143">
    <property type="entry name" value="PP2Cc"/>
    <property type="match status" value="1"/>
</dbReference>
<evidence type="ECO:0000313" key="25">
    <source>
        <dbReference type="Proteomes" id="UP000515154"/>
    </source>
</evidence>
<keyword evidence="14" id="KW-0539">Nucleus</keyword>
<evidence type="ECO:0000313" key="26">
    <source>
        <dbReference type="RefSeq" id="XP_029651711.1"/>
    </source>
</evidence>
<protein>
    <recommendedName>
        <fullName evidence="18">Protein phosphatase 1E</fullName>
        <ecNumber evidence="5">3.1.3.16</ecNumber>
    </recommendedName>
    <alternativeName>
        <fullName evidence="21">Ca(2+)/calmodulin-dependent protein kinase phosphatase N</fullName>
    </alternativeName>
    <alternativeName>
        <fullName evidence="19">CaMKP-nucleus</fullName>
    </alternativeName>
    <alternativeName>
        <fullName evidence="20">Partner of PIX 1</fullName>
    </alternativeName>
    <alternativeName>
        <fullName evidence="22">Partner of PIX-alpha</fullName>
    </alternativeName>
</protein>
<comment type="subunit">
    <text evidence="17">Heterotrimer. Interacts with PAX1 and ARHGEF6 (or ARHGEF7).</text>
</comment>
<keyword evidence="7" id="KW-0597">Phosphoprotein</keyword>
<dbReference type="SMART" id="SM00332">
    <property type="entry name" value="PP2Cc"/>
    <property type="match status" value="1"/>
</dbReference>
<dbReference type="RefSeq" id="XP_029651711.1">
    <property type="nucleotide sequence ID" value="XM_029795851.2"/>
</dbReference>
<feature type="compositionally biased region" description="Polar residues" evidence="23">
    <location>
        <begin position="467"/>
        <end position="476"/>
    </location>
</feature>
<name>A0A6P7TS25_9MOLL</name>
<evidence type="ECO:0000256" key="6">
    <source>
        <dbReference type="ARBA" id="ARBA00022490"/>
    </source>
</evidence>
<keyword evidence="12" id="KW-0904">Protein phosphatase</keyword>
<dbReference type="EC" id="3.1.3.16" evidence="5"/>
<keyword evidence="11" id="KW-0460">Magnesium</keyword>
<accession>A0A6P7TS25</accession>